<accession>A0A222G7D8</accession>
<feature type="transmembrane region" description="Helical" evidence="1">
    <location>
        <begin position="29"/>
        <end position="62"/>
    </location>
</feature>
<evidence type="ECO:0000313" key="2">
    <source>
        <dbReference type="EMBL" id="ASP47652.1"/>
    </source>
</evidence>
<dbReference type="AlphaFoldDB" id="A0A222G7D8"/>
<dbReference type="Proteomes" id="UP000202259">
    <property type="component" value="Chromosome"/>
</dbReference>
<evidence type="ECO:0000313" key="3">
    <source>
        <dbReference type="Proteomes" id="UP000202259"/>
    </source>
</evidence>
<protein>
    <recommendedName>
        <fullName evidence="4">Peptidase M48 domain-containing protein</fullName>
    </recommendedName>
</protein>
<keyword evidence="1" id="KW-1133">Transmembrane helix</keyword>
<evidence type="ECO:0000256" key="1">
    <source>
        <dbReference type="SAM" id="Phobius"/>
    </source>
</evidence>
<organism evidence="2 3">
    <name type="scientific">Cognaticolwellia beringensis</name>
    <dbReference type="NCBI Taxonomy" id="1967665"/>
    <lineage>
        <taxon>Bacteria</taxon>
        <taxon>Pseudomonadati</taxon>
        <taxon>Pseudomonadota</taxon>
        <taxon>Gammaproteobacteria</taxon>
        <taxon>Alteromonadales</taxon>
        <taxon>Colwelliaceae</taxon>
        <taxon>Cognaticolwellia</taxon>
    </lineage>
</organism>
<proteinExistence type="predicted"/>
<keyword evidence="1" id="KW-0472">Membrane</keyword>
<dbReference type="OrthoDB" id="6378589at2"/>
<sequence length="281" mass="32327">MKNHTRLTKEELHSLRHPKERSRFIQTIFVLLPLGVILVSLIIASLGGVLLVAPIVLFFLWFSAKLYTAFCMNNTVLVNKNSFPKAQEAIEDACTFFGYDYPVNAYVYEDGSYNLKLMPLLRNKVLMLNSELFKDGNSNDELRFLVGRFIGALASKHYRFTWLQGFLNGVEKLMIFNILLYPYERATKLSGDRMGLAMIDGDICTAVHAMIKLVVGSEIADQVNVKSFIAQERIFGREFFCWLRRALSTFPHHTTRVTELIRFAMVRYPQRAETMAKYLDL</sequence>
<dbReference type="KEGG" id="cber:B5D82_07730"/>
<dbReference type="EMBL" id="CP020465">
    <property type="protein sequence ID" value="ASP47652.1"/>
    <property type="molecule type" value="Genomic_DNA"/>
</dbReference>
<name>A0A222G7D8_9GAMM</name>
<evidence type="ECO:0008006" key="4">
    <source>
        <dbReference type="Google" id="ProtNLM"/>
    </source>
</evidence>
<gene>
    <name evidence="2" type="ORF">B5D82_07730</name>
</gene>
<dbReference type="RefSeq" id="WP_081150500.1">
    <property type="nucleotide sequence ID" value="NZ_CP020465.1"/>
</dbReference>
<keyword evidence="1" id="KW-0812">Transmembrane</keyword>
<keyword evidence="3" id="KW-1185">Reference proteome</keyword>
<reference evidence="2 3" key="1">
    <citation type="submission" date="2017-08" db="EMBL/GenBank/DDBJ databases">
        <title>Complete genome of Colwellia sp. NB097-1, a psychrophile bacterium ioslated from Bering Sea.</title>
        <authorList>
            <person name="Chen X."/>
        </authorList>
    </citation>
    <scope>NUCLEOTIDE SEQUENCE [LARGE SCALE GENOMIC DNA]</scope>
    <source>
        <strain evidence="2 3">NB097-1</strain>
    </source>
</reference>